<keyword evidence="4" id="KW-0472">Membrane</keyword>
<evidence type="ECO:0000313" key="8">
    <source>
        <dbReference type="EMBL" id="KAK9032523.1"/>
    </source>
</evidence>
<dbReference type="PANTHER" id="PTHR31422:SF1">
    <property type="entry name" value="GTD-BINDING DOMAIN-CONTAINING PROTEIN"/>
    <property type="match status" value="1"/>
</dbReference>
<gene>
    <name evidence="8" type="ORF">V6N11_056783</name>
</gene>
<keyword evidence="5" id="KW-0175">Coiled coil</keyword>
<evidence type="ECO:0000259" key="7">
    <source>
        <dbReference type="PROSITE" id="PS51775"/>
    </source>
</evidence>
<evidence type="ECO:0000256" key="2">
    <source>
        <dbReference type="ARBA" id="ARBA00022692"/>
    </source>
</evidence>
<feature type="region of interest" description="Disordered" evidence="6">
    <location>
        <begin position="148"/>
        <end position="175"/>
    </location>
</feature>
<evidence type="ECO:0000313" key="9">
    <source>
        <dbReference type="Proteomes" id="UP001396334"/>
    </source>
</evidence>
<feature type="coiled-coil region" evidence="5">
    <location>
        <begin position="29"/>
        <end position="92"/>
    </location>
</feature>
<dbReference type="PROSITE" id="PS51775">
    <property type="entry name" value="GTD_BINDING"/>
    <property type="match status" value="1"/>
</dbReference>
<proteinExistence type="predicted"/>
<evidence type="ECO:0000256" key="3">
    <source>
        <dbReference type="ARBA" id="ARBA00022989"/>
    </source>
</evidence>
<organism evidence="8 9">
    <name type="scientific">Hibiscus sabdariffa</name>
    <name type="common">roselle</name>
    <dbReference type="NCBI Taxonomy" id="183260"/>
    <lineage>
        <taxon>Eukaryota</taxon>
        <taxon>Viridiplantae</taxon>
        <taxon>Streptophyta</taxon>
        <taxon>Embryophyta</taxon>
        <taxon>Tracheophyta</taxon>
        <taxon>Spermatophyta</taxon>
        <taxon>Magnoliopsida</taxon>
        <taxon>eudicotyledons</taxon>
        <taxon>Gunneridae</taxon>
        <taxon>Pentapetalae</taxon>
        <taxon>rosids</taxon>
        <taxon>malvids</taxon>
        <taxon>Malvales</taxon>
        <taxon>Malvaceae</taxon>
        <taxon>Malvoideae</taxon>
        <taxon>Hibiscus</taxon>
    </lineage>
</organism>
<dbReference type="Pfam" id="PF04576">
    <property type="entry name" value="Zein-binding"/>
    <property type="match status" value="1"/>
</dbReference>
<dbReference type="PANTHER" id="PTHR31422">
    <property type="entry name" value="BNAANNG28530D PROTEIN"/>
    <property type="match status" value="1"/>
</dbReference>
<feature type="compositionally biased region" description="Low complexity" evidence="6">
    <location>
        <begin position="264"/>
        <end position="273"/>
    </location>
</feature>
<dbReference type="Proteomes" id="UP001396334">
    <property type="component" value="Unassembled WGS sequence"/>
</dbReference>
<evidence type="ECO:0000256" key="6">
    <source>
        <dbReference type="SAM" id="MobiDB-lite"/>
    </source>
</evidence>
<keyword evidence="2" id="KW-0812">Transmembrane</keyword>
<feature type="compositionally biased region" description="Basic and acidic residues" evidence="6">
    <location>
        <begin position="150"/>
        <end position="164"/>
    </location>
</feature>
<accession>A0ABR2T4U1</accession>
<keyword evidence="9" id="KW-1185">Reference proteome</keyword>
<feature type="domain" description="GTD-binding" evidence="7">
    <location>
        <begin position="13"/>
        <end position="111"/>
    </location>
</feature>
<feature type="compositionally biased region" description="Basic and acidic residues" evidence="6">
    <location>
        <begin position="274"/>
        <end position="291"/>
    </location>
</feature>
<keyword evidence="3" id="KW-1133">Transmembrane helix</keyword>
<evidence type="ECO:0000256" key="1">
    <source>
        <dbReference type="ARBA" id="ARBA00004370"/>
    </source>
</evidence>
<comment type="caution">
    <text evidence="8">The sequence shown here is derived from an EMBL/GenBank/DDBJ whole genome shotgun (WGS) entry which is preliminary data.</text>
</comment>
<feature type="compositionally biased region" description="Basic and acidic residues" evidence="6">
    <location>
        <begin position="252"/>
        <end position="262"/>
    </location>
</feature>
<evidence type="ECO:0000256" key="5">
    <source>
        <dbReference type="SAM" id="Coils"/>
    </source>
</evidence>
<name>A0ABR2T4U1_9ROSI</name>
<comment type="subcellular location">
    <subcellularLocation>
        <location evidence="1">Membrane</location>
    </subcellularLocation>
</comment>
<dbReference type="InterPro" id="IPR007656">
    <property type="entry name" value="GTD-bd"/>
</dbReference>
<feature type="region of interest" description="Disordered" evidence="6">
    <location>
        <begin position="226"/>
        <end position="305"/>
    </location>
</feature>
<reference evidence="8 9" key="1">
    <citation type="journal article" date="2024" name="G3 (Bethesda)">
        <title>Genome assembly of Hibiscus sabdariffa L. provides insights into metabolisms of medicinal natural products.</title>
        <authorList>
            <person name="Kim T."/>
        </authorList>
    </citation>
    <scope>NUCLEOTIDE SEQUENCE [LARGE SCALE GENOMIC DNA]</scope>
    <source>
        <strain evidence="8">TK-2024</strain>
        <tissue evidence="8">Old leaves</tissue>
    </source>
</reference>
<dbReference type="EMBL" id="JBBPBN010000009">
    <property type="protein sequence ID" value="KAK9032523.1"/>
    <property type="molecule type" value="Genomic_DNA"/>
</dbReference>
<evidence type="ECO:0000256" key="4">
    <source>
        <dbReference type="ARBA" id="ARBA00023136"/>
    </source>
</evidence>
<sequence>MTAATATSPEAEMDVMVLKEMLLSQQQLLQKLSAELDVEREAANTATTEALSMILRLQGEKAAMKMELSQYKRMAEEKITHAEESLAVFEELMYQKEMEFSALEFQIETYKYEHLRNDPFAERNDATRREKGIKSTIRRLSSLPSLLPTDFHKTKSSGDEEKHATPILDPSSSIDSGNIDVVVQDHHLDSKTSSPRTVEFNSYWEQIRILDEKVKEISDGKEFGKKKLSKIKVKPESRSTSPSRAKLPPKCQEIKTCEDPSEKPTPSSASSSKSVHDVFEVTESSERKKSCFDGQKNKGKSYVEEDDRLKKPDLFTIGSPPADDDIDWISMDDFQSIKPGKEGYKLQDEVDLVPDPEYDSPVEYDTQWVEMTNMLSSNKGKGSCKPSDDCKSTLLCPSTRIPCCRSELQLLAQRVEQLESRRTNKCHEISEGREDELNLLMQLREQLDSIQSEMRSWRPNKPSPSDEVSLLPLSEVFLLFSVSCVLLSFSFMQTVENGDHCLKNLS</sequence>
<protein>
    <recommendedName>
        <fullName evidence="7">GTD-binding domain-containing protein</fullName>
    </recommendedName>
</protein>